<evidence type="ECO:0000313" key="1">
    <source>
        <dbReference type="EMBL" id="SEH07268.1"/>
    </source>
</evidence>
<dbReference type="Gene3D" id="1.25.40.10">
    <property type="entry name" value="Tetratricopeptide repeat domain"/>
    <property type="match status" value="1"/>
</dbReference>
<dbReference type="SUPFAM" id="SSF48452">
    <property type="entry name" value="TPR-like"/>
    <property type="match status" value="1"/>
</dbReference>
<reference evidence="1 2" key="1">
    <citation type="submission" date="2016-10" db="EMBL/GenBank/DDBJ databases">
        <authorList>
            <person name="de Groot N.N."/>
        </authorList>
    </citation>
    <scope>NUCLEOTIDE SEQUENCE [LARGE SCALE GENOMIC DNA]</scope>
    <source>
        <strain evidence="1">MBHS1</strain>
    </source>
</reference>
<name>A0A1H6FB10_9GAMM</name>
<dbReference type="InterPro" id="IPR011990">
    <property type="entry name" value="TPR-like_helical_dom_sf"/>
</dbReference>
<dbReference type="Proteomes" id="UP000236724">
    <property type="component" value="Unassembled WGS sequence"/>
</dbReference>
<gene>
    <name evidence="1" type="ORF">MBHS_03143</name>
</gene>
<accession>A0A1H6FB10</accession>
<dbReference type="EMBL" id="FMSV02000528">
    <property type="protein sequence ID" value="SEH07268.1"/>
    <property type="molecule type" value="Genomic_DNA"/>
</dbReference>
<protein>
    <recommendedName>
        <fullName evidence="3">Tetratricopeptide repeat protein</fullName>
    </recommendedName>
</protein>
<keyword evidence="2" id="KW-1185">Reference proteome</keyword>
<dbReference type="OrthoDB" id="5751246at2"/>
<sequence>MSNKTDGAANISSITITYDAINPPGLNKLPLKVKEALPILYERAQRGDKLVIQELEALWSQYPKVPNFSNYLSVAYDRSGQRDKTEALLEESYRRYPNYLFARTNYALICLTRHQDPKKAFKILGGVHDLKALYPRRNMFHITEVLSFYSTLALYYHAIGKKEASWRWYEILKELDPDHHLVKQLKRKIKPSLMQRLLKPLIKWAQNKAAEDKS</sequence>
<dbReference type="AlphaFoldDB" id="A0A1H6FB10"/>
<dbReference type="RefSeq" id="WP_103920937.1">
    <property type="nucleotide sequence ID" value="NZ_FMSV02000528.1"/>
</dbReference>
<evidence type="ECO:0000313" key="2">
    <source>
        <dbReference type="Proteomes" id="UP000236724"/>
    </source>
</evidence>
<proteinExistence type="predicted"/>
<organism evidence="1 2">
    <name type="scientific">Candidatus Venteria ishoeyi</name>
    <dbReference type="NCBI Taxonomy" id="1899563"/>
    <lineage>
        <taxon>Bacteria</taxon>
        <taxon>Pseudomonadati</taxon>
        <taxon>Pseudomonadota</taxon>
        <taxon>Gammaproteobacteria</taxon>
        <taxon>Thiotrichales</taxon>
        <taxon>Thiotrichaceae</taxon>
        <taxon>Venteria</taxon>
    </lineage>
</organism>
<evidence type="ECO:0008006" key="3">
    <source>
        <dbReference type="Google" id="ProtNLM"/>
    </source>
</evidence>